<evidence type="ECO:0000256" key="4">
    <source>
        <dbReference type="PIRSR" id="PIRSR001227-1"/>
    </source>
</evidence>
<feature type="binding site" evidence="5">
    <location>
        <position position="343"/>
    </location>
    <ligand>
        <name>Ca(2+)</name>
        <dbReference type="ChEBI" id="CHEBI:29108"/>
    </ligand>
</feature>
<comment type="caution">
    <text evidence="7">The sequence shown here is derived from an EMBL/GenBank/DDBJ whole genome shotgun (WGS) entry which is preliminary data.</text>
</comment>
<dbReference type="EMBL" id="APJX01000005">
    <property type="protein sequence ID" value="EMS79234.1"/>
    <property type="molecule type" value="Genomic_DNA"/>
</dbReference>
<keyword evidence="6" id="KW-0472">Membrane</keyword>
<dbReference type="Gene3D" id="1.10.439.10">
    <property type="entry name" value="Penicillin Amidohydrolase, domain 1"/>
    <property type="match status" value="1"/>
</dbReference>
<keyword evidence="8" id="KW-1185">Reference proteome</keyword>
<dbReference type="Gene3D" id="3.60.20.10">
    <property type="entry name" value="Glutamine Phosphoribosylpyrophosphate, subunit 1, domain 1"/>
    <property type="match status" value="1"/>
</dbReference>
<dbReference type="Gene3D" id="1.10.1400.10">
    <property type="match status" value="1"/>
</dbReference>
<evidence type="ECO:0000256" key="1">
    <source>
        <dbReference type="ARBA" id="ARBA00006586"/>
    </source>
</evidence>
<evidence type="ECO:0000313" key="7">
    <source>
        <dbReference type="EMBL" id="EMS79234.1"/>
    </source>
</evidence>
<dbReference type="SUPFAM" id="SSF56235">
    <property type="entry name" value="N-terminal nucleophile aminohydrolases (Ntn hydrolases)"/>
    <property type="match status" value="1"/>
</dbReference>
<dbReference type="InterPro" id="IPR043146">
    <property type="entry name" value="Penicillin_amidase_N_B-knob"/>
</dbReference>
<dbReference type="InterPro" id="IPR029055">
    <property type="entry name" value="Ntn_hydrolases_N"/>
</dbReference>
<dbReference type="MEROPS" id="S45.003"/>
<dbReference type="GO" id="GO:0046872">
    <property type="term" value="F:metal ion binding"/>
    <property type="evidence" value="ECO:0007669"/>
    <property type="project" value="UniProtKB-KW"/>
</dbReference>
<proteinExistence type="inferred from homology"/>
<dbReference type="AlphaFoldDB" id="S0G1B1"/>
<gene>
    <name evidence="7" type="primary">pac</name>
    <name evidence="7" type="ORF">Dpo_5c01580</name>
</gene>
<feature type="binding site" evidence="5">
    <location>
        <position position="340"/>
    </location>
    <ligand>
        <name>Ca(2+)</name>
        <dbReference type="ChEBI" id="CHEBI:29108"/>
    </ligand>
</feature>
<evidence type="ECO:0000313" key="8">
    <source>
        <dbReference type="Proteomes" id="UP000014216"/>
    </source>
</evidence>
<keyword evidence="5" id="KW-0106">Calcium</keyword>
<evidence type="ECO:0000256" key="2">
    <source>
        <dbReference type="ARBA" id="ARBA00022801"/>
    </source>
</evidence>
<keyword evidence="6" id="KW-0812">Transmembrane</keyword>
<dbReference type="PANTHER" id="PTHR34218:SF4">
    <property type="entry name" value="ACYL-HOMOSERINE LACTONE ACYLASE QUIP"/>
    <property type="match status" value="1"/>
</dbReference>
<dbReference type="PANTHER" id="PTHR34218">
    <property type="entry name" value="PEPTIDASE S45 PENICILLIN AMIDASE"/>
    <property type="match status" value="1"/>
</dbReference>
<dbReference type="Proteomes" id="UP000014216">
    <property type="component" value="Unassembled WGS sequence"/>
</dbReference>
<dbReference type="InterPro" id="IPR043147">
    <property type="entry name" value="Penicillin_amidase_A-knob"/>
</dbReference>
<dbReference type="GO" id="GO:0008953">
    <property type="term" value="F:penicillin amidase activity"/>
    <property type="evidence" value="ECO:0007669"/>
    <property type="project" value="UniProtKB-EC"/>
</dbReference>
<keyword evidence="3" id="KW-0865">Zymogen</keyword>
<dbReference type="CDD" id="cd03747">
    <property type="entry name" value="Ntn_PGA_like"/>
    <property type="match status" value="1"/>
</dbReference>
<dbReference type="Gene3D" id="2.30.120.10">
    <property type="match status" value="1"/>
</dbReference>
<accession>S0G1B1</accession>
<keyword evidence="5" id="KW-0479">Metal-binding</keyword>
<comment type="cofactor">
    <cofactor evidence="5">
        <name>Ca(2+)</name>
        <dbReference type="ChEBI" id="CHEBI:29108"/>
    </cofactor>
    <text evidence="5">Binds 1 Ca(2+) ion per dimer.</text>
</comment>
<reference evidence="7 8" key="1">
    <citation type="journal article" date="2013" name="Genome Announc.">
        <title>Draft Genome Sequence of Desulfotignum phosphitoxidans DSM 13687 Strain FiPS-3.</title>
        <authorList>
            <person name="Poehlein A."/>
            <person name="Daniel R."/>
            <person name="Simeonova D.D."/>
        </authorList>
    </citation>
    <scope>NUCLEOTIDE SEQUENCE [LARGE SCALE GENOMIC DNA]</scope>
    <source>
        <strain evidence="7 8">DSM 13687</strain>
    </source>
</reference>
<organism evidence="7 8">
    <name type="scientific">Desulfotignum phosphitoxidans DSM 13687</name>
    <dbReference type="NCBI Taxonomy" id="1286635"/>
    <lineage>
        <taxon>Bacteria</taxon>
        <taxon>Pseudomonadati</taxon>
        <taxon>Thermodesulfobacteriota</taxon>
        <taxon>Desulfobacteria</taxon>
        <taxon>Desulfobacterales</taxon>
        <taxon>Desulfobacteraceae</taxon>
        <taxon>Desulfotignum</taxon>
    </lineage>
</organism>
<evidence type="ECO:0000256" key="6">
    <source>
        <dbReference type="SAM" id="Phobius"/>
    </source>
</evidence>
<dbReference type="InterPro" id="IPR002692">
    <property type="entry name" value="S45"/>
</dbReference>
<keyword evidence="6" id="KW-1133">Transmembrane helix</keyword>
<dbReference type="InterPro" id="IPR023343">
    <property type="entry name" value="Penicillin_amidase_dom1"/>
</dbReference>
<protein>
    <submittedName>
        <fullName evidence="7">Penicillin amidohydrolase Pac</fullName>
        <ecNumber evidence="7">3.5.1.11</ecNumber>
    </submittedName>
</protein>
<name>S0G1B1_9BACT</name>
<comment type="similarity">
    <text evidence="1">Belongs to the peptidase S45 family.</text>
</comment>
<dbReference type="InterPro" id="IPR014395">
    <property type="entry name" value="Pen/GL7ACA/AHL_acylase"/>
</dbReference>
<dbReference type="RefSeq" id="WP_006966324.1">
    <property type="nucleotide sequence ID" value="NZ_APJX01000005.1"/>
</dbReference>
<sequence length="817" mass="91745">MCGSFLNKRHRLISGYRIHRIFTILIWCAVLVILGTGGLSVLNRYQTRGALNLPGLTGPVTVQRDEKGMAFIRAQNLDDLLLAQGFVTAQDRLFQMHLIRLLIQGRTGELAGKIARDQDMRMRTIGLDRLAEKQAAILNPETAARFQRYVDGINAFIDITPHNRHLEFRLAGISPEKWDISDSLSLLYYLGYATAANLDTEVIIQMLLHAVGYDKTRRILPLNIHPDDPGDTGEWPMPLMSDQTFATDVRISRMAAYFPDRYLRAGSNNWAVSPDLSATGAALLCGDTHLDPRMLPGVWYPIGLICPGIRAVGVNIPGIPGMAMGRTSHIALSMTNNYADIQDLYLEQPDPDHPGRYLSNNRSLPFETRKETLKLKDSAAPGGFVKHEFIVRATERGPIVTDVFDNLSSHPPVSLRFAPAETMGPEIGLVEILEAKNSADLKNALKQLSMVCLNWVFADDQGRIGYQVSGRVPIRQKGHGTFLSPVSGTGDPWQGWIPDDQMPAALDPPAGWIGTCNHKIVSQSYPYYYSSYFAPRYRYDRLKELMALPGRKTPNQMWMFQRDTLNPMARIIAPKMIDALMQHPDTREMGAILSDWNYQDDPDTAGPAVFQTVYRFLAKAVFEDELKNADSDLLLNTWYFWQERLQHMILEGRSVWFDDVRTPDRNETLTDLFLIAGHRARAFLEAALGPDMTRWHWGRVHTLSLRNPLAQKGWIGRLLGKGPLPMGGSGETLYRGWYDFDAPFFVTHCASLRMVVDFADTDKIMAVIPGGVTGRMFHPHQKDQVASYMSGKQKYWWFSDSAINGHTVSTLALIPGG</sequence>
<feature type="transmembrane region" description="Helical" evidence="6">
    <location>
        <begin position="21"/>
        <end position="42"/>
    </location>
</feature>
<evidence type="ECO:0000256" key="3">
    <source>
        <dbReference type="ARBA" id="ARBA00023145"/>
    </source>
</evidence>
<dbReference type="Pfam" id="PF01804">
    <property type="entry name" value="Penicil_amidase"/>
    <property type="match status" value="1"/>
</dbReference>
<feature type="active site" description="Nucleophile" evidence="4">
    <location>
        <position position="267"/>
    </location>
</feature>
<feature type="binding site" evidence="5">
    <location>
        <position position="201"/>
    </location>
    <ligand>
        <name>Ca(2+)</name>
        <dbReference type="ChEBI" id="CHEBI:29108"/>
    </ligand>
</feature>
<keyword evidence="2 7" id="KW-0378">Hydrolase</keyword>
<dbReference type="PIRSF" id="PIRSF001227">
    <property type="entry name" value="Pen_acylase"/>
    <property type="match status" value="1"/>
</dbReference>
<evidence type="ECO:0000256" key="5">
    <source>
        <dbReference type="PIRSR" id="PIRSR001227-2"/>
    </source>
</evidence>
<dbReference type="EC" id="3.5.1.11" evidence="7"/>
<dbReference type="GO" id="GO:0017000">
    <property type="term" value="P:antibiotic biosynthetic process"/>
    <property type="evidence" value="ECO:0007669"/>
    <property type="project" value="InterPro"/>
</dbReference>